<accession>A0AAD4V3L6</accession>
<protein>
    <submittedName>
        <fullName evidence="1">Uncharacterized protein</fullName>
    </submittedName>
</protein>
<evidence type="ECO:0000313" key="2">
    <source>
        <dbReference type="Proteomes" id="UP001054821"/>
    </source>
</evidence>
<name>A0AAD4V3L6_PRUDU</name>
<dbReference type="Proteomes" id="UP001054821">
    <property type="component" value="Chromosome 7"/>
</dbReference>
<organism evidence="1 2">
    <name type="scientific">Prunus dulcis</name>
    <name type="common">Almond</name>
    <name type="synonym">Amygdalus dulcis</name>
    <dbReference type="NCBI Taxonomy" id="3755"/>
    <lineage>
        <taxon>Eukaryota</taxon>
        <taxon>Viridiplantae</taxon>
        <taxon>Streptophyta</taxon>
        <taxon>Embryophyta</taxon>
        <taxon>Tracheophyta</taxon>
        <taxon>Spermatophyta</taxon>
        <taxon>Magnoliopsida</taxon>
        <taxon>eudicotyledons</taxon>
        <taxon>Gunneridae</taxon>
        <taxon>Pentapetalae</taxon>
        <taxon>rosids</taxon>
        <taxon>fabids</taxon>
        <taxon>Rosales</taxon>
        <taxon>Rosaceae</taxon>
        <taxon>Amygdaloideae</taxon>
        <taxon>Amygdaleae</taxon>
        <taxon>Prunus</taxon>
    </lineage>
</organism>
<comment type="caution">
    <text evidence="1">The sequence shown here is derived from an EMBL/GenBank/DDBJ whole genome shotgun (WGS) entry which is preliminary data.</text>
</comment>
<keyword evidence="2" id="KW-1185">Reference proteome</keyword>
<dbReference type="AlphaFoldDB" id="A0AAD4V3L6"/>
<gene>
    <name evidence="1" type="ORF">L3X38_037380</name>
</gene>
<evidence type="ECO:0000313" key="1">
    <source>
        <dbReference type="EMBL" id="KAI5317673.1"/>
    </source>
</evidence>
<reference evidence="1 2" key="1">
    <citation type="journal article" date="2022" name="G3 (Bethesda)">
        <title>Whole-genome sequence and methylome profiling of the almond [Prunus dulcis (Mill.) D.A. Webb] cultivar 'Nonpareil'.</title>
        <authorList>
            <person name="D'Amico-Willman K.M."/>
            <person name="Ouma W.Z."/>
            <person name="Meulia T."/>
            <person name="Sideli G.M."/>
            <person name="Gradziel T.M."/>
            <person name="Fresnedo-Ramirez J."/>
        </authorList>
    </citation>
    <scope>NUCLEOTIDE SEQUENCE [LARGE SCALE GENOMIC DNA]</scope>
    <source>
        <strain evidence="1">Clone GOH B32 T37-40</strain>
    </source>
</reference>
<sequence length="173" mass="20039">MCKRTLIEILKTPRLVEPLGGDASFTSKSYGLRMTNVVWVTWLQYGNQNTSYFHKVANHKAKTNFMHGILDAQNHLQYDYQKMGDIFLDFYHHLFSSERGYMVAEIFNALKKCVPQMTQRALNLDFIRDKVEATLQSMAPTKSLDDSLLFCDAEPLQVTELKRIFRIYEEASG</sequence>
<dbReference type="EMBL" id="JAJFAZ020000007">
    <property type="protein sequence ID" value="KAI5317673.1"/>
    <property type="molecule type" value="Genomic_DNA"/>
</dbReference>
<proteinExistence type="predicted"/>